<keyword evidence="9" id="KW-1185">Reference proteome</keyword>
<proteinExistence type="inferred from homology"/>
<comment type="caution">
    <text evidence="8">The sequence shown here is derived from an EMBL/GenBank/DDBJ whole genome shotgun (WGS) entry which is preliminary data.</text>
</comment>
<feature type="compositionally biased region" description="Basic and acidic residues" evidence="7">
    <location>
        <begin position="84"/>
        <end position="94"/>
    </location>
</feature>
<comment type="function">
    <text evidence="6">Required for the assembly of the V0 complex of the vacuolar ATPase (V-ATPase) in the endoplasmic reticulum.</text>
</comment>
<keyword evidence="3 6" id="KW-1133">Transmembrane helix</keyword>
<dbReference type="HAMAP" id="MF_03058">
    <property type="entry name" value="VMA21"/>
    <property type="match status" value="1"/>
</dbReference>
<keyword evidence="1 6" id="KW-0812">Transmembrane</keyword>
<evidence type="ECO:0000256" key="2">
    <source>
        <dbReference type="ARBA" id="ARBA00022824"/>
    </source>
</evidence>
<dbReference type="GO" id="GO:0070072">
    <property type="term" value="P:vacuolar proton-transporting V-type ATPase complex assembly"/>
    <property type="evidence" value="ECO:0007669"/>
    <property type="project" value="UniProtKB-UniRule"/>
</dbReference>
<evidence type="ECO:0000256" key="3">
    <source>
        <dbReference type="ARBA" id="ARBA00022989"/>
    </source>
</evidence>
<dbReference type="PANTHER" id="PTHR31792:SF3">
    <property type="entry name" value="VACUOLAR ATPASE ASSEMBLY INTEGRAL MEMBRANE PROTEIN VMA21"/>
    <property type="match status" value="1"/>
</dbReference>
<dbReference type="STRING" id="3818.A0A445D170"/>
<feature type="compositionally biased region" description="Polar residues" evidence="7">
    <location>
        <begin position="101"/>
        <end position="112"/>
    </location>
</feature>
<dbReference type="PANTHER" id="PTHR31792">
    <property type="entry name" value="VACUOLAR ATPASE ASSEMBLY INTEGRAL MEMBRANE PROTEIN VMA21"/>
    <property type="match status" value="1"/>
</dbReference>
<evidence type="ECO:0000256" key="4">
    <source>
        <dbReference type="ARBA" id="ARBA00023136"/>
    </source>
</evidence>
<dbReference type="Proteomes" id="UP000289738">
    <property type="component" value="Chromosome A05"/>
</dbReference>
<organism evidence="8 9">
    <name type="scientific">Arachis hypogaea</name>
    <name type="common">Peanut</name>
    <dbReference type="NCBI Taxonomy" id="3818"/>
    <lineage>
        <taxon>Eukaryota</taxon>
        <taxon>Viridiplantae</taxon>
        <taxon>Streptophyta</taxon>
        <taxon>Embryophyta</taxon>
        <taxon>Tracheophyta</taxon>
        <taxon>Spermatophyta</taxon>
        <taxon>Magnoliopsida</taxon>
        <taxon>eudicotyledons</taxon>
        <taxon>Gunneridae</taxon>
        <taxon>Pentapetalae</taxon>
        <taxon>rosids</taxon>
        <taxon>fabids</taxon>
        <taxon>Fabales</taxon>
        <taxon>Fabaceae</taxon>
        <taxon>Papilionoideae</taxon>
        <taxon>50 kb inversion clade</taxon>
        <taxon>dalbergioids sensu lato</taxon>
        <taxon>Dalbergieae</taxon>
        <taxon>Pterocarpus clade</taxon>
        <taxon>Arachis</taxon>
    </lineage>
</organism>
<sequence>MLMKKSQHKGPKATMSVIQKFFIASMFMWAVPVAILYGFNNNLFPGTDNLSPYSVTLVSGFLAVISVNVVIAFYIYLAMREPAEKHEPDPKFLAEAKASMKQPTTDAPQSSDSQKKEQ</sequence>
<evidence type="ECO:0000313" key="9">
    <source>
        <dbReference type="Proteomes" id="UP000289738"/>
    </source>
</evidence>
<dbReference type="GO" id="GO:0012507">
    <property type="term" value="C:ER to Golgi transport vesicle membrane"/>
    <property type="evidence" value="ECO:0007669"/>
    <property type="project" value="UniProtKB-SubCell"/>
</dbReference>
<comment type="subcellular location">
    <subcellularLocation>
        <location evidence="6">Endoplasmic reticulum membrane</location>
        <topology evidence="6">Multi-pass membrane protein</topology>
    </subcellularLocation>
    <subcellularLocation>
        <location evidence="6">Endoplasmic reticulum-Golgi intermediate compartment membrane</location>
        <topology evidence="6">Multi-pass membrane protein</topology>
    </subcellularLocation>
    <subcellularLocation>
        <location evidence="6">Cytoplasmic vesicle</location>
        <location evidence="6">COPII-coated vesicle membrane</location>
        <topology evidence="6">Multi-pass membrane protein</topology>
    </subcellularLocation>
</comment>
<keyword evidence="2 6" id="KW-0256">Endoplasmic reticulum</keyword>
<evidence type="ECO:0000256" key="6">
    <source>
        <dbReference type="HAMAP-Rule" id="MF_03058"/>
    </source>
</evidence>
<dbReference type="Gramene" id="arahy.Tifrunner.gnm2.ann2.Ah05g390900.1">
    <property type="protein sequence ID" value="arahy.Tifrunner.gnm2.ann2.Ah05g390900.1-CDS"/>
    <property type="gene ID" value="arahy.Tifrunner.gnm2.ann2.Ah05g390900"/>
</dbReference>
<keyword evidence="4 6" id="KW-0472">Membrane</keyword>
<dbReference type="AlphaFoldDB" id="A0A445D170"/>
<feature type="region of interest" description="Disordered" evidence="7">
    <location>
        <begin position="84"/>
        <end position="118"/>
    </location>
</feature>
<keyword evidence="5 6" id="KW-0968">Cytoplasmic vesicle</keyword>
<comment type="similarity">
    <text evidence="6">Belongs to the VMA21 family.</text>
</comment>
<dbReference type="Pfam" id="PF09446">
    <property type="entry name" value="VMA21"/>
    <property type="match status" value="1"/>
</dbReference>
<dbReference type="GO" id="GO:0005789">
    <property type="term" value="C:endoplasmic reticulum membrane"/>
    <property type="evidence" value="ECO:0007669"/>
    <property type="project" value="UniProtKB-SubCell"/>
</dbReference>
<reference evidence="8 9" key="1">
    <citation type="submission" date="2019-01" db="EMBL/GenBank/DDBJ databases">
        <title>Sequencing of cultivated peanut Arachis hypogaea provides insights into genome evolution and oil improvement.</title>
        <authorList>
            <person name="Chen X."/>
        </authorList>
    </citation>
    <scope>NUCLEOTIDE SEQUENCE [LARGE SCALE GENOMIC DNA]</scope>
    <source>
        <strain evidence="9">cv. Fuhuasheng</strain>
        <tissue evidence="8">Leaves</tissue>
    </source>
</reference>
<dbReference type="GO" id="GO:0033116">
    <property type="term" value="C:endoplasmic reticulum-Golgi intermediate compartment membrane"/>
    <property type="evidence" value="ECO:0007669"/>
    <property type="project" value="UniProtKB-SubCell"/>
</dbReference>
<feature type="transmembrane region" description="Helical" evidence="6">
    <location>
        <begin position="21"/>
        <end position="39"/>
    </location>
</feature>
<dbReference type="SMR" id="A0A445D170"/>
<evidence type="ECO:0000256" key="1">
    <source>
        <dbReference type="ARBA" id="ARBA00022692"/>
    </source>
</evidence>
<name>A0A445D170_ARAHY</name>
<accession>A0A445D170</accession>
<evidence type="ECO:0000256" key="7">
    <source>
        <dbReference type="SAM" id="MobiDB-lite"/>
    </source>
</evidence>
<dbReference type="InterPro" id="IPR019013">
    <property type="entry name" value="Vma21"/>
</dbReference>
<evidence type="ECO:0000256" key="5">
    <source>
        <dbReference type="ARBA" id="ARBA00023329"/>
    </source>
</evidence>
<protein>
    <recommendedName>
        <fullName evidence="6">Vacuolar ATPase assembly integral membrane protein VMA21 homolog</fullName>
    </recommendedName>
</protein>
<gene>
    <name evidence="8" type="ORF">Ahy_A05g022526</name>
</gene>
<feature type="transmembrane region" description="Helical" evidence="6">
    <location>
        <begin position="51"/>
        <end position="77"/>
    </location>
</feature>
<dbReference type="EMBL" id="SDMP01000005">
    <property type="protein sequence ID" value="RYR56814.1"/>
    <property type="molecule type" value="Genomic_DNA"/>
</dbReference>
<evidence type="ECO:0000313" key="8">
    <source>
        <dbReference type="EMBL" id="RYR56814.1"/>
    </source>
</evidence>